<evidence type="ECO:0000256" key="2">
    <source>
        <dbReference type="ARBA" id="ARBA00022603"/>
    </source>
</evidence>
<comment type="similarity">
    <text evidence="1 9">Belongs to the methyltransferase superfamily.</text>
</comment>
<proteinExistence type="inferred from homology"/>
<dbReference type="SUPFAM" id="SSF53335">
    <property type="entry name" value="S-adenosyl-L-methionine-dependent methyltransferases"/>
    <property type="match status" value="1"/>
</dbReference>
<dbReference type="RefSeq" id="XP_020671418.2">
    <property type="nucleotide sequence ID" value="XM_020815759.2"/>
</dbReference>
<name>A0A6J0VGV2_9SAUR</name>
<keyword evidence="4 8" id="KW-0949">S-adenosyl-L-methionine</keyword>
<evidence type="ECO:0000256" key="3">
    <source>
        <dbReference type="ARBA" id="ARBA00022679"/>
    </source>
</evidence>
<evidence type="ECO:0000256" key="5">
    <source>
        <dbReference type="ARBA" id="ARBA00044650"/>
    </source>
</evidence>
<accession>A0A6J0VGV2</accession>
<keyword evidence="2 9" id="KW-0489">Methyltransferase</keyword>
<dbReference type="GO" id="GO:2000632">
    <property type="term" value="P:negative regulation of pre-miRNA processing"/>
    <property type="evidence" value="ECO:0007669"/>
    <property type="project" value="TreeGrafter"/>
</dbReference>
<sequence>MLVRQTCSEGKREGTLFFMTSPPPTSLHPEPSLIPDWFPSRTLTSATLKMAAPTGAGRTGDFCLLPGGAAPYGNFPDYSRFHPPEGRLRLLPGSLLSELFPSPRAGPLLGLDVGCNSGELSIALYRHFLEPEENKAGLDCSAPVKDFHLLCCDIDPELIERAQQSSPFPGSISYAALDIMDSHAREVLLSSYLTRFGRSVFDICFCMSVTMWIHLNHGDHGLEKFLSCLASKCTYLLIEPQPWKCYRAAARRLRKLGRNDFDHFRSLTINGNMEEKITQILIKDCAMELTCCFGSTSWDRSLLLFHSKPCENKLSSKS</sequence>
<dbReference type="InterPro" id="IPR029063">
    <property type="entry name" value="SAM-dependent_MTases_sf"/>
</dbReference>
<dbReference type="GO" id="GO:0032259">
    <property type="term" value="P:methylation"/>
    <property type="evidence" value="ECO:0007669"/>
    <property type="project" value="UniProtKB-KW"/>
</dbReference>
<dbReference type="CTD" id="144233"/>
<dbReference type="KEGG" id="pvt:110091587"/>
<evidence type="ECO:0000256" key="4">
    <source>
        <dbReference type="ARBA" id="ARBA00022691"/>
    </source>
</evidence>
<dbReference type="InterPro" id="IPR010675">
    <property type="entry name" value="Bin3_C"/>
</dbReference>
<dbReference type="PANTHER" id="PTHR12315:SF1">
    <property type="entry name" value="RNA 5'-MONOPHOSPHATE METHYLTRANSFERASE"/>
    <property type="match status" value="1"/>
</dbReference>
<evidence type="ECO:0000313" key="11">
    <source>
        <dbReference type="Proteomes" id="UP001652642"/>
    </source>
</evidence>
<dbReference type="Pfam" id="PF06859">
    <property type="entry name" value="Bin3"/>
    <property type="match status" value="1"/>
</dbReference>
<organism evidence="11 12">
    <name type="scientific">Pogona vitticeps</name>
    <name type="common">central bearded dragon</name>
    <dbReference type="NCBI Taxonomy" id="103695"/>
    <lineage>
        <taxon>Eukaryota</taxon>
        <taxon>Metazoa</taxon>
        <taxon>Chordata</taxon>
        <taxon>Craniata</taxon>
        <taxon>Vertebrata</taxon>
        <taxon>Euteleostomi</taxon>
        <taxon>Lepidosauria</taxon>
        <taxon>Squamata</taxon>
        <taxon>Bifurcata</taxon>
        <taxon>Unidentata</taxon>
        <taxon>Episquamata</taxon>
        <taxon>Toxicofera</taxon>
        <taxon>Iguania</taxon>
        <taxon>Acrodonta</taxon>
        <taxon>Agamidae</taxon>
        <taxon>Amphibolurinae</taxon>
        <taxon>Pogona</taxon>
    </lineage>
</organism>
<dbReference type="Proteomes" id="UP001652642">
    <property type="component" value="Chromosome 2"/>
</dbReference>
<gene>
    <name evidence="12" type="primary">BCDIN3D</name>
</gene>
<reference evidence="11" key="1">
    <citation type="submission" date="2025-05" db="UniProtKB">
        <authorList>
            <consortium name="RefSeq"/>
        </authorList>
    </citation>
    <scope>NUCLEOTIDE SEQUENCE [LARGE SCALE GENOMIC DNA]</scope>
</reference>
<dbReference type="GO" id="GO:0008171">
    <property type="term" value="F:O-methyltransferase activity"/>
    <property type="evidence" value="ECO:0007669"/>
    <property type="project" value="UniProtKB-UniRule"/>
</dbReference>
<evidence type="ECO:0000256" key="6">
    <source>
        <dbReference type="ARBA" id="ARBA00044707"/>
    </source>
</evidence>
<dbReference type="PANTHER" id="PTHR12315">
    <property type="entry name" value="BICOID-INTERACTING PROTEIN RELATED"/>
    <property type="match status" value="1"/>
</dbReference>
<dbReference type="EC" id="2.1.1.-" evidence="9"/>
<reference evidence="12" key="2">
    <citation type="submission" date="2025-08" db="UniProtKB">
        <authorList>
            <consortium name="RefSeq"/>
        </authorList>
    </citation>
    <scope>IDENTIFICATION</scope>
</reference>
<dbReference type="PROSITE" id="PS51515">
    <property type="entry name" value="BIN3_SAM"/>
    <property type="match status" value="1"/>
</dbReference>
<keyword evidence="3 9" id="KW-0808">Transferase</keyword>
<evidence type="ECO:0000256" key="9">
    <source>
        <dbReference type="RuleBase" id="RU367087"/>
    </source>
</evidence>
<dbReference type="GO" id="GO:0005737">
    <property type="term" value="C:cytoplasm"/>
    <property type="evidence" value="ECO:0007669"/>
    <property type="project" value="UniProtKB-SubCell"/>
</dbReference>
<dbReference type="GO" id="GO:0008173">
    <property type="term" value="F:RNA methyltransferase activity"/>
    <property type="evidence" value="ECO:0007669"/>
    <property type="project" value="UniProtKB-UniRule"/>
</dbReference>
<comment type="catalytic activity">
    <reaction evidence="5">
        <text>a 5'-end 5'-phospho-ribonucleoside-RNA + 2 S-adenosyl-L-methionine = a 5'-end (5'-bismethylphospho)-ribonucleoside-RNA + 2 S-adenosyl-L-homocysteine</text>
        <dbReference type="Rhea" id="RHEA:58640"/>
        <dbReference type="Rhea" id="RHEA-COMP:15179"/>
        <dbReference type="Rhea" id="RHEA-COMP:15182"/>
        <dbReference type="ChEBI" id="CHEBI:57856"/>
        <dbReference type="ChEBI" id="CHEBI:59789"/>
        <dbReference type="ChEBI" id="CHEBI:138282"/>
        <dbReference type="ChEBI" id="CHEBI:142777"/>
    </reaction>
</comment>
<evidence type="ECO:0000256" key="8">
    <source>
        <dbReference type="PROSITE-ProRule" id="PRU00848"/>
    </source>
</evidence>
<evidence type="ECO:0000313" key="12">
    <source>
        <dbReference type="RefSeq" id="XP_020671418.2"/>
    </source>
</evidence>
<evidence type="ECO:0000259" key="10">
    <source>
        <dbReference type="PROSITE" id="PS51515"/>
    </source>
</evidence>
<dbReference type="InParanoid" id="A0A6J0VGV2"/>
<evidence type="ECO:0000256" key="1">
    <source>
        <dbReference type="ARBA" id="ARBA00008361"/>
    </source>
</evidence>
<dbReference type="Gene3D" id="3.40.50.150">
    <property type="entry name" value="Vaccinia Virus protein VP39"/>
    <property type="match status" value="1"/>
</dbReference>
<dbReference type="GeneID" id="110091587"/>
<dbReference type="InterPro" id="IPR039772">
    <property type="entry name" value="Bin3-like"/>
</dbReference>
<comment type="function">
    <text evidence="7">O-methyltransferase that specifically monomethylates 5'-monophosphate of cytoplasmic histidyl tRNA (tRNA(His)), acting as a capping enzyme by protecting tRNA(His) from cleavage by DICER1. Also able, with less efficiently, to methylate the 5' monophosphate of a subset of pre-miRNAs, acting as a negative regulator of miRNA processing. The 5' monophosphate of pre-miRNAs is recognized by DICER1 and is required for pre-miRNAs processing: methylation at this position reduces the processing of pre-miRNAs by DICER1. Was also reported to mediate dimethylation of pre-miR-145; however dimethylation cannot be reproduced by another group which observes a monomethylation of pre-miR-145.</text>
</comment>
<keyword evidence="11" id="KW-1185">Reference proteome</keyword>
<protein>
    <recommendedName>
        <fullName evidence="9">RNA methyltransferase</fullName>
        <ecNumber evidence="9">2.1.1.-</ecNumber>
    </recommendedName>
</protein>
<dbReference type="OrthoDB" id="273070at2759"/>
<dbReference type="AlphaFoldDB" id="A0A6J0VGV2"/>
<evidence type="ECO:0000256" key="7">
    <source>
        <dbReference type="ARBA" id="ARBA00045273"/>
    </source>
</evidence>
<dbReference type="CDD" id="cd02440">
    <property type="entry name" value="AdoMet_MTases"/>
    <property type="match status" value="1"/>
</dbReference>
<comment type="catalytic activity">
    <reaction evidence="6">
        <text>a 5'-end 5'-phospho-ribonucleoside-RNA + S-adenosyl-L-methionine = a 5'-end (5'-methylphospho)-ribonucleoside-RNA + S-adenosyl-L-homocysteine</text>
        <dbReference type="Rhea" id="RHEA:58656"/>
        <dbReference type="Rhea" id="RHEA-COMP:15179"/>
        <dbReference type="Rhea" id="RHEA-COMP:15181"/>
        <dbReference type="ChEBI" id="CHEBI:57856"/>
        <dbReference type="ChEBI" id="CHEBI:59789"/>
        <dbReference type="ChEBI" id="CHEBI:138282"/>
        <dbReference type="ChEBI" id="CHEBI:142776"/>
    </reaction>
</comment>
<feature type="domain" description="Bin3-type SAM" evidence="10">
    <location>
        <begin position="85"/>
        <end position="310"/>
    </location>
</feature>
<dbReference type="InterPro" id="IPR024160">
    <property type="entry name" value="BIN3_SAM-bd_dom"/>
</dbReference>